<name>A0A1Y2EMY0_9BASI</name>
<dbReference type="Proteomes" id="UP000193467">
    <property type="component" value="Unassembled WGS sequence"/>
</dbReference>
<reference evidence="3 4" key="1">
    <citation type="submission" date="2016-07" db="EMBL/GenBank/DDBJ databases">
        <title>Pervasive Adenine N6-methylation of Active Genes in Fungi.</title>
        <authorList>
            <consortium name="DOE Joint Genome Institute"/>
            <person name="Mondo S.J."/>
            <person name="Dannebaum R.O."/>
            <person name="Kuo R.C."/>
            <person name="Labutti K."/>
            <person name="Haridas S."/>
            <person name="Kuo A."/>
            <person name="Salamov A."/>
            <person name="Ahrendt S.R."/>
            <person name="Lipzen A."/>
            <person name="Sullivan W."/>
            <person name="Andreopoulos W.B."/>
            <person name="Clum A."/>
            <person name="Lindquist E."/>
            <person name="Daum C."/>
            <person name="Ramamoorthy G.K."/>
            <person name="Gryganskyi A."/>
            <person name="Culley D."/>
            <person name="Magnuson J.K."/>
            <person name="James T.Y."/>
            <person name="O'Malley M.A."/>
            <person name="Stajich J.E."/>
            <person name="Spatafora J.W."/>
            <person name="Visel A."/>
            <person name="Grigoriev I.V."/>
        </authorList>
    </citation>
    <scope>NUCLEOTIDE SEQUENCE [LARGE SCALE GENOMIC DNA]</scope>
    <source>
        <strain evidence="3 4">62-1032</strain>
    </source>
</reference>
<evidence type="ECO:0000313" key="4">
    <source>
        <dbReference type="Proteomes" id="UP000193467"/>
    </source>
</evidence>
<evidence type="ECO:0000256" key="1">
    <source>
        <dbReference type="SAM" id="MobiDB-lite"/>
    </source>
</evidence>
<evidence type="ECO:0000313" key="3">
    <source>
        <dbReference type="EMBL" id="ORY72892.1"/>
    </source>
</evidence>
<keyword evidence="4" id="KW-1185">Reference proteome</keyword>
<feature type="compositionally biased region" description="Low complexity" evidence="1">
    <location>
        <begin position="130"/>
        <end position="165"/>
    </location>
</feature>
<dbReference type="InterPro" id="IPR011009">
    <property type="entry name" value="Kinase-like_dom_sf"/>
</dbReference>
<organism evidence="3 4">
    <name type="scientific">Leucosporidium creatinivorum</name>
    <dbReference type="NCBI Taxonomy" id="106004"/>
    <lineage>
        <taxon>Eukaryota</taxon>
        <taxon>Fungi</taxon>
        <taxon>Dikarya</taxon>
        <taxon>Basidiomycota</taxon>
        <taxon>Pucciniomycotina</taxon>
        <taxon>Microbotryomycetes</taxon>
        <taxon>Leucosporidiales</taxon>
        <taxon>Leucosporidium</taxon>
    </lineage>
</organism>
<accession>A0A1Y2EMY0</accession>
<feature type="region of interest" description="Disordered" evidence="1">
    <location>
        <begin position="1"/>
        <end position="58"/>
    </location>
</feature>
<dbReference type="InterPro" id="IPR040976">
    <property type="entry name" value="Pkinase_fungal"/>
</dbReference>
<feature type="region of interest" description="Disordered" evidence="1">
    <location>
        <begin position="442"/>
        <end position="468"/>
    </location>
</feature>
<dbReference type="AlphaFoldDB" id="A0A1Y2EMY0"/>
<dbReference type="OrthoDB" id="2747778at2759"/>
<feature type="region of interest" description="Disordered" evidence="1">
    <location>
        <begin position="92"/>
        <end position="174"/>
    </location>
</feature>
<dbReference type="SUPFAM" id="SSF56112">
    <property type="entry name" value="Protein kinase-like (PK-like)"/>
    <property type="match status" value="1"/>
</dbReference>
<feature type="domain" description="Fungal-type protein kinase" evidence="2">
    <location>
        <begin position="553"/>
        <end position="650"/>
    </location>
</feature>
<gene>
    <name evidence="3" type="ORF">BCR35DRAFT_152720</name>
</gene>
<feature type="compositionally biased region" description="Polar residues" evidence="1">
    <location>
        <begin position="92"/>
        <end position="104"/>
    </location>
</feature>
<feature type="compositionally biased region" description="Low complexity" evidence="1">
    <location>
        <begin position="34"/>
        <end position="54"/>
    </location>
</feature>
<proteinExistence type="predicted"/>
<dbReference type="STRING" id="106004.A0A1Y2EMY0"/>
<protein>
    <recommendedName>
        <fullName evidence="2">Fungal-type protein kinase domain-containing protein</fullName>
    </recommendedName>
</protein>
<dbReference type="InParanoid" id="A0A1Y2EMY0"/>
<sequence length="773" mass="84639">MPPEQATTTARRRAYSGPSRIPTRASAARDLAQGSAASRHSSGGTSRTPSTSSSKVALRSLHSSFNDLQIDEANERARRFFEAEPSFSLQTYLKTGSLAPTTRPSPEREPQPKAPTPLRSSSPSSPPPLAISSAPSAPTYPSAFASSSSRTLSTPVKAASSSSVDNRSRSDEAELTKSWFRTNRADVEPGELLALLGERDVAAAIAQARTALKAMPLLQRQSFYAGFLTEAKGAKAERGWIEGLCEVLPTKPSAPNLVYHSYADTPIRGSPIFAQARKLDGILTLKNKLPVLRDGITVFEYTKSTTTRILKLDQLVFNCSDILTEQVGRYYMPGLLMTAEEALLVVVTRDSLLVAVIKECWTRNLPTLVVVIRTLFTLNVYTAGFLPHLQFEDKDGIQPLHLNDTRLPQLQLVLPPPPSSHSLRLVAGPLPHHSPLSRATCAHFVDPEGGDEDGGDSADEPTTDGERLMKQQWVSDTREAREPGAFEAITSSDLGSDDLQHFPTLLGHLVFDRLPTQLALSTSKSPRHLEILLLRNPFPNARRLVDPLHPPSLPQLLDVFARLPRLLLHLYQRAGVLHRDISPGNVLHAEGVVLVTDLDCAYYPRLAAIEPSNVRTGTQETMARALLDELRAVEHALEHDLESLVYLFWFVLWFFLHRDADRDPTGREAITWNRWLFKSSHTKTAFALLGARNLAWGPAGAANVEMLGTLSPVFGTLAESLMAHDPQKVTDGSMSVEELVESLTQAFEAARAALKASGDEETMGGRWPSTNLA</sequence>
<comment type="caution">
    <text evidence="3">The sequence shown here is derived from an EMBL/GenBank/DDBJ whole genome shotgun (WGS) entry which is preliminary data.</text>
</comment>
<dbReference type="EMBL" id="MCGR01000049">
    <property type="protein sequence ID" value="ORY72892.1"/>
    <property type="molecule type" value="Genomic_DNA"/>
</dbReference>
<dbReference type="Pfam" id="PF17667">
    <property type="entry name" value="Pkinase_fungal"/>
    <property type="match status" value="1"/>
</dbReference>
<dbReference type="Gene3D" id="1.10.510.10">
    <property type="entry name" value="Transferase(Phosphotransferase) domain 1"/>
    <property type="match status" value="1"/>
</dbReference>
<evidence type="ECO:0000259" key="2">
    <source>
        <dbReference type="Pfam" id="PF17667"/>
    </source>
</evidence>
<feature type="compositionally biased region" description="Acidic residues" evidence="1">
    <location>
        <begin position="448"/>
        <end position="463"/>
    </location>
</feature>